<evidence type="ECO:0000313" key="2">
    <source>
        <dbReference type="Proteomes" id="UP001377168"/>
    </source>
</evidence>
<comment type="caution">
    <text evidence="1">The sequence shown here is derived from an EMBL/GenBank/DDBJ whole genome shotgun (WGS) entry which is preliminary data.</text>
</comment>
<accession>A0ACC6Q7R3</accession>
<sequence length="501" mass="55148">MTVPPFVHRITTYDPADRDEHGSYVGAEDTISDHGPVEAAYLQAIAAFAEDTGVDCLHIREPGVAGVPHFGLEPVIDGQGLAGLFPPDLSGFHDGAEVPLSVGLELVRAMLRDNGAWCSLEAEGKFIVHVGWDQYVYVTSEDPCERALARTRALGLFPERLETSPYDADFDEPGEQRPADEVFWARLRWSIAMRQAALLEEGYLYNASRWHRLTGDNLDAVRTRLTPRAQLTVWPDLSTDVDAVLATLPDEGLVELVWEDEDGLITSTIADESEYPELTAQVAGARAAAALSMSVDERHPLFTAVLPDSDGVLRARWRTDPTPSDRNWAFLKTLRRGEICSGTVTEIAGFGVTFVDIGGFTAMINIPELSWRRINHPADIVSVGQRISAEILDVDLVRERVSLSLKALQQDPMRQLLQQVGQITNGVVTKLVPFGAFVRIEDREDGLEGLVHLAELAEEQGERPQDVIQVGDTLAVKIVDVDPQRRRITLSHLQALALGES</sequence>
<name>A0ACC6Q7R3_9ACTN</name>
<organism evidence="1 2">
    <name type="scientific">Streptomyces achmelvichensis</name>
    <dbReference type="NCBI Taxonomy" id="3134111"/>
    <lineage>
        <taxon>Bacteria</taxon>
        <taxon>Bacillati</taxon>
        <taxon>Actinomycetota</taxon>
        <taxon>Actinomycetes</taxon>
        <taxon>Kitasatosporales</taxon>
        <taxon>Streptomycetaceae</taxon>
        <taxon>Streptomyces</taxon>
    </lineage>
</organism>
<protein>
    <submittedName>
        <fullName evidence="1">S1 RNA-binding domain-containing protein</fullName>
    </submittedName>
</protein>
<reference evidence="1" key="1">
    <citation type="submission" date="2024-03" db="EMBL/GenBank/DDBJ databases">
        <title>Novel Streptomyces species of biotechnological and ecological value are a feature of Machair soil.</title>
        <authorList>
            <person name="Prole J.R."/>
            <person name="Goodfellow M."/>
            <person name="Allenby N."/>
            <person name="Ward A.C."/>
        </authorList>
    </citation>
    <scope>NUCLEOTIDE SEQUENCE</scope>
    <source>
        <strain evidence="1">MS2.AVA.5</strain>
    </source>
</reference>
<dbReference type="EMBL" id="JBBKAJ010000022">
    <property type="protein sequence ID" value="MEJ8639664.1"/>
    <property type="molecule type" value="Genomic_DNA"/>
</dbReference>
<dbReference type="Proteomes" id="UP001377168">
    <property type="component" value="Unassembled WGS sequence"/>
</dbReference>
<evidence type="ECO:0000313" key="1">
    <source>
        <dbReference type="EMBL" id="MEJ8639664.1"/>
    </source>
</evidence>
<gene>
    <name evidence="1" type="ORF">WKI67_40640</name>
</gene>
<proteinExistence type="predicted"/>
<keyword evidence="2" id="KW-1185">Reference proteome</keyword>